<dbReference type="Pfam" id="PF13450">
    <property type="entry name" value="NAD_binding_8"/>
    <property type="match status" value="1"/>
</dbReference>
<dbReference type="KEGG" id="acae:HYG86_14290"/>
<dbReference type="InterPro" id="IPR036188">
    <property type="entry name" value="FAD/NAD-bd_sf"/>
</dbReference>
<proteinExistence type="predicted"/>
<protein>
    <submittedName>
        <fullName evidence="1">NAD(P)/FAD-dependent oxidoreductase</fullName>
    </submittedName>
</protein>
<dbReference type="SUPFAM" id="SSF51905">
    <property type="entry name" value="FAD/NAD(P)-binding domain"/>
    <property type="match status" value="1"/>
</dbReference>
<dbReference type="Gene3D" id="3.50.50.60">
    <property type="entry name" value="FAD/NAD(P)-binding domain"/>
    <property type="match status" value="2"/>
</dbReference>
<dbReference type="PANTHER" id="PTHR43734">
    <property type="entry name" value="PHYTOENE DESATURASE"/>
    <property type="match status" value="1"/>
</dbReference>
<organism evidence="1 2">
    <name type="scientific">Alkalicella caledoniensis</name>
    <dbReference type="NCBI Taxonomy" id="2731377"/>
    <lineage>
        <taxon>Bacteria</taxon>
        <taxon>Bacillati</taxon>
        <taxon>Bacillota</taxon>
        <taxon>Clostridia</taxon>
        <taxon>Eubacteriales</taxon>
        <taxon>Proteinivoracaceae</taxon>
        <taxon>Alkalicella</taxon>
    </lineage>
</organism>
<reference evidence="1 2" key="1">
    <citation type="submission" date="2020-07" db="EMBL/GenBank/DDBJ databases">
        <title>Alkalicella. sp. LB2 genome.</title>
        <authorList>
            <person name="Postec A."/>
            <person name="Quemeneur M."/>
        </authorList>
    </citation>
    <scope>NUCLEOTIDE SEQUENCE [LARGE SCALE GENOMIC DNA]</scope>
    <source>
        <strain evidence="1 2">LB2</strain>
    </source>
</reference>
<gene>
    <name evidence="1" type="ORF">HYG86_14290</name>
</gene>
<evidence type="ECO:0000313" key="1">
    <source>
        <dbReference type="EMBL" id="QNO15853.1"/>
    </source>
</evidence>
<sequence>MKKIIIIGGGIAGLSAGIYAQKAGLQSVVYEKHIISGGECTGWDRKGFHIDGCIHWLTGTKPGTKLYKLWEEVGALENIDIYQPESFGTIEYQGKTVTLWTDLDKLKKHLTEISPEDQEEIEKLIKYTKAYLNFEMPSDKPMDQMSLMEKIKLGMSMKDVAFVMNKLQKVTIAEYVTRFKSPIIREALKVGLMENYCAYTLPFTYATLASGNGGIPRGGSKAFALRMEEKYKSLGGEVNLGQEVKEIIIDNDTATGIILGDGAKVYGDYILPACDTNITFEKLLKGKYQDESFSHKYTNEETYPLFSGVYIALGIDGDLSSYTKDLVFETAQFPFEDKDINQISMKNYSYEPSFAPKGKSLVISYINANYKWWKEKRENLKEYNSEKSSLGNNIIEGIETRFPELKGKITLLDVATPLTFERYCGAYKGSYMSFGSTPKGDQKIHDGKIKGLKNLYMAGQWLMPPGGLPTALVTGKWAIQRICGK</sequence>
<accession>A0A7G9WAZ1</accession>
<evidence type="ECO:0000313" key="2">
    <source>
        <dbReference type="Proteomes" id="UP000516160"/>
    </source>
</evidence>
<dbReference type="PANTHER" id="PTHR43734:SF1">
    <property type="entry name" value="PHYTOENE DESATURASE"/>
    <property type="match status" value="1"/>
</dbReference>
<dbReference type="AlphaFoldDB" id="A0A7G9WAZ1"/>
<keyword evidence="2" id="KW-1185">Reference proteome</keyword>
<name>A0A7G9WAZ1_ALKCA</name>
<dbReference type="RefSeq" id="WP_213166257.1">
    <property type="nucleotide sequence ID" value="NZ_CP058559.1"/>
</dbReference>
<dbReference type="EMBL" id="CP058559">
    <property type="protein sequence ID" value="QNO15853.1"/>
    <property type="molecule type" value="Genomic_DNA"/>
</dbReference>
<dbReference type="Proteomes" id="UP000516160">
    <property type="component" value="Chromosome"/>
</dbReference>